<keyword evidence="2" id="KW-0732">Signal</keyword>
<protein>
    <submittedName>
        <fullName evidence="3">Uncharacterized protein</fullName>
    </submittedName>
</protein>
<comment type="caution">
    <text evidence="3">The sequence shown here is derived from an EMBL/GenBank/DDBJ whole genome shotgun (WGS) entry which is preliminary data.</text>
</comment>
<evidence type="ECO:0000313" key="4">
    <source>
        <dbReference type="Proteomes" id="UP000587586"/>
    </source>
</evidence>
<evidence type="ECO:0000256" key="2">
    <source>
        <dbReference type="SAM" id="SignalP"/>
    </source>
</evidence>
<dbReference type="InterPro" id="IPR011990">
    <property type="entry name" value="TPR-like_helical_dom_sf"/>
</dbReference>
<dbReference type="Gene3D" id="1.25.40.10">
    <property type="entry name" value="Tetratricopeptide repeat domain"/>
    <property type="match status" value="1"/>
</dbReference>
<accession>A0A6V8N905</accession>
<feature type="repeat" description="TPR" evidence="1">
    <location>
        <begin position="104"/>
        <end position="137"/>
    </location>
</feature>
<evidence type="ECO:0000256" key="1">
    <source>
        <dbReference type="PROSITE-ProRule" id="PRU00339"/>
    </source>
</evidence>
<dbReference type="InterPro" id="IPR019734">
    <property type="entry name" value="TPR_rpt"/>
</dbReference>
<organism evidence="3 4">
    <name type="scientific">Geomonas limicola</name>
    <dbReference type="NCBI Taxonomy" id="2740186"/>
    <lineage>
        <taxon>Bacteria</taxon>
        <taxon>Pseudomonadati</taxon>
        <taxon>Thermodesulfobacteriota</taxon>
        <taxon>Desulfuromonadia</taxon>
        <taxon>Geobacterales</taxon>
        <taxon>Geobacteraceae</taxon>
        <taxon>Geomonas</taxon>
    </lineage>
</organism>
<reference evidence="4" key="1">
    <citation type="submission" date="2020-06" db="EMBL/GenBank/DDBJ databases">
        <title>Draft genomic sequecing of Geomonas sp. Red745.</title>
        <authorList>
            <person name="Itoh H."/>
            <person name="Xu Z.X."/>
            <person name="Ushijima N."/>
            <person name="Masuda Y."/>
            <person name="Shiratori Y."/>
            <person name="Senoo K."/>
        </authorList>
    </citation>
    <scope>NUCLEOTIDE SEQUENCE [LARGE SCALE GENOMIC DNA]</scope>
    <source>
        <strain evidence="4">Red745</strain>
    </source>
</reference>
<dbReference type="Pfam" id="PF13432">
    <property type="entry name" value="TPR_16"/>
    <property type="match status" value="1"/>
</dbReference>
<proteinExistence type="predicted"/>
<sequence>MTANYLTTHLVPGLLRLAALALICLLWQSLPAHASASPELQTGIALVERQNYALATTILRGAVEEDPADARAAYYLGVALNRTSGGKEAERLLKVALREYPDHPGVNFELGLHYYQKEVLAEAGDYFEQVIELSPTSSLGAQARDYLKRIEERGKGKPWDLSVLTGFQYDSNVILSNGSQPLPAGYSHRGDFSALVSLKGSFTPLKDASWEVNADYSLYQNLHATLGNFDVTQNLLELSVSRFLAPRLRVKGNYGLEYLLLGGSAYNYTQSASPSLSYQSENFGVTTLDYHYSTKSYWNSAAFTNNVERNGDNHLFGLSQVLPLGDTTTLWLLYSHDLDLTQNAALGYSGNRFLAGCRRQLPWGISGDLSGEVYWRGYWESDPSYGVRRDDTQYTVSLSVSRSLWERYSLSLSQVLSWNHSNITDFAYTRGITSVLASARF</sequence>
<feature type="chain" id="PRO_5028333918" evidence="2">
    <location>
        <begin position="35"/>
        <end position="441"/>
    </location>
</feature>
<keyword evidence="4" id="KW-1185">Reference proteome</keyword>
<gene>
    <name evidence="3" type="ORF">GMLC_15720</name>
</gene>
<evidence type="ECO:0000313" key="3">
    <source>
        <dbReference type="EMBL" id="GFO67993.1"/>
    </source>
</evidence>
<feature type="signal peptide" evidence="2">
    <location>
        <begin position="1"/>
        <end position="34"/>
    </location>
</feature>
<dbReference type="Proteomes" id="UP000587586">
    <property type="component" value="Unassembled WGS sequence"/>
</dbReference>
<dbReference type="PROSITE" id="PS50005">
    <property type="entry name" value="TPR"/>
    <property type="match status" value="1"/>
</dbReference>
<keyword evidence="1" id="KW-0802">TPR repeat</keyword>
<dbReference type="AlphaFoldDB" id="A0A6V8N905"/>
<name>A0A6V8N905_9BACT</name>
<dbReference type="EMBL" id="BLXZ01000003">
    <property type="protein sequence ID" value="GFO67993.1"/>
    <property type="molecule type" value="Genomic_DNA"/>
</dbReference>
<dbReference type="RefSeq" id="WP_183360521.1">
    <property type="nucleotide sequence ID" value="NZ_BLXZ01000003.1"/>
</dbReference>
<dbReference type="SUPFAM" id="SSF48452">
    <property type="entry name" value="TPR-like"/>
    <property type="match status" value="1"/>
</dbReference>